<dbReference type="InterPro" id="IPR000270">
    <property type="entry name" value="PB1_dom"/>
</dbReference>
<keyword evidence="5" id="KW-1185">Reference proteome</keyword>
<dbReference type="FunFam" id="3.10.20.90:FF:000058">
    <property type="entry name" value="Octicosapeptide/phox/Bem1p domain kinase superfamily protein"/>
    <property type="match status" value="1"/>
</dbReference>
<name>A0A2I0B059_9ASPA</name>
<evidence type="ECO:0000313" key="5">
    <source>
        <dbReference type="Proteomes" id="UP000236161"/>
    </source>
</evidence>
<evidence type="ECO:0000256" key="2">
    <source>
        <dbReference type="SAM" id="MobiDB-lite"/>
    </source>
</evidence>
<keyword evidence="4" id="KW-0808">Transferase</keyword>
<dbReference type="PANTHER" id="PTHR31066:SF97">
    <property type="entry name" value="OS03G0401100 PROTEIN"/>
    <property type="match status" value="1"/>
</dbReference>
<dbReference type="STRING" id="1088818.A0A2I0B059"/>
<feature type="domain" description="Protein kinase" evidence="3">
    <location>
        <begin position="1070"/>
        <end position="1169"/>
    </location>
</feature>
<feature type="compositionally biased region" description="Basic and acidic residues" evidence="2">
    <location>
        <begin position="711"/>
        <end position="721"/>
    </location>
</feature>
<dbReference type="Pfam" id="PF07714">
    <property type="entry name" value="PK_Tyr_Ser-Thr"/>
    <property type="match status" value="1"/>
</dbReference>
<feature type="region of interest" description="Disordered" evidence="2">
    <location>
        <begin position="648"/>
        <end position="676"/>
    </location>
</feature>
<dbReference type="Gene3D" id="3.30.200.20">
    <property type="entry name" value="Phosphorylase Kinase, domain 1"/>
    <property type="match status" value="1"/>
</dbReference>
<feature type="binding site" evidence="1">
    <location>
        <position position="1101"/>
    </location>
    <ligand>
        <name>ATP</name>
        <dbReference type="ChEBI" id="CHEBI:30616"/>
    </ligand>
</feature>
<proteinExistence type="predicted"/>
<dbReference type="InterPro" id="IPR011009">
    <property type="entry name" value="Kinase-like_dom_sf"/>
</dbReference>
<dbReference type="InterPro" id="IPR053198">
    <property type="entry name" value="Gynoecium_Dev_Regulator"/>
</dbReference>
<dbReference type="EMBL" id="KZ451932">
    <property type="protein sequence ID" value="PKA61174.1"/>
    <property type="molecule type" value="Genomic_DNA"/>
</dbReference>
<protein>
    <submittedName>
        <fullName evidence="4">Serine/threonine-protein kinase EDR1</fullName>
        <ecNumber evidence="4">2.7.11.1</ecNumber>
    </submittedName>
</protein>
<dbReference type="InterPro" id="IPR001245">
    <property type="entry name" value="Ser-Thr/Tyr_kinase_cat_dom"/>
</dbReference>
<dbReference type="InterPro" id="IPR000719">
    <property type="entry name" value="Prot_kinase_dom"/>
</dbReference>
<evidence type="ECO:0000313" key="4">
    <source>
        <dbReference type="EMBL" id="PKA61174.1"/>
    </source>
</evidence>
<dbReference type="GO" id="GO:0005524">
    <property type="term" value="F:ATP binding"/>
    <property type="evidence" value="ECO:0007669"/>
    <property type="project" value="UniProtKB-UniRule"/>
</dbReference>
<evidence type="ECO:0000256" key="1">
    <source>
        <dbReference type="PROSITE-ProRule" id="PRU10141"/>
    </source>
</evidence>
<feature type="region of interest" description="Disordered" evidence="2">
    <location>
        <begin position="144"/>
        <end position="192"/>
    </location>
</feature>
<dbReference type="CDD" id="cd06410">
    <property type="entry name" value="PB1_UP2"/>
    <property type="match status" value="1"/>
</dbReference>
<sequence length="1169" mass="128704">MSSIGVFVEFLLSKITAKAVTLLGFANHPLNLKPTINEGLGHVGQRFAQNQLTSATTNSGPPDTTRYSSVRPVLNYSIQTGEEFALEFMRERVTSKKSSGSNISADQISTTKYMDLRGMLGTSHTGSESGSDISVLAGGEKAQYRETEKKGFPDIDNKSQRYASSRSMPRVPSGEGSSRGGASRVYSSGTSDTSTKKMKILCSFGGKILPRPSDGKLRYVGGDTRIIRITKDISWQDLQQKTTSVYNQPHIVKYQLPGEDLDALVSVSCDEDLLNMMEECSVIEGGEGSQKLRMFLFSSDCEDVHFSLGSIEGDSEIQYVVAVNGMDVAGGKASCDHGLANTSASDMEQLVNLNIEADRATTISVPKETSVMPNTHNLVFPTSLALPQSLPNDYSTHVLSYQDSRMQYVGEHYLSSISQASDSFHNLNSRFSIPTSTPSDHNYNSQYAPTIGASTPNLTLELPNQVQVGSEGQHIDKTLVQNLPNSDTVLTVDVSANQQSASDHTISGENEHCVSLNQEAPHVSAIPEHVVSLFPLKYTERHLESVVVSSTADTALSSGLGTHIYEDDRYASGGVVTSECSDYETDIVDLTYHEPAPPASRCFHSERIPRQQIEILNRLSKSDDSIGSQFLNLNPRSDVTQESIAETVDSSVEGNMVSQTEKCSASKPPKPTTPTLEDGLVQFEKYKELADAIKKMNKNGLDEASNNLSHENLDQRNDLNRNAKINNENTEWNDLESGRKSEKYDGASEAGATKSTGKETPIDRLKVAAAVKNQLDNPTSVLPDISWEEISTGKVFTNNAVESVQVFPWGGSSSGIFSKGESSYSLAEQRDTTIEINDRFPQNLLADIFSNARIDEDSAAIGVLRKDDAAISLNMLNHEPQRWSFFRNLAQGEFGRKDVSLIDQDHIGYSPPLAKAENRDQLAYNFPLDDDGVVLSHMDSQVDFDEEIQQESSENIEDDANALHQDYMSAQISQPQLMDKVAESFQVENPYVKVGENLRTTAFDYEDLKFVIAETSGAPLDTEIDFGNLQNENSSPTETPMTSDIEDTDHRLIFDNLMAYMEQIIKNEDLEELRELGSGTFGTVYHGKWRGTDVAIKRIKKSCFTGRSSEQERLTLEFWREAEILSKLHHPNVVAFYGIVQNGPGGTLATVTEFMVNGSLRHVLLRKDK</sequence>
<feature type="region of interest" description="Disordered" evidence="2">
    <location>
        <begin position="703"/>
        <end position="759"/>
    </location>
</feature>
<feature type="compositionally biased region" description="Basic and acidic residues" evidence="2">
    <location>
        <begin position="144"/>
        <end position="159"/>
    </location>
</feature>
<dbReference type="InterPro" id="IPR017441">
    <property type="entry name" value="Protein_kinase_ATP_BS"/>
</dbReference>
<dbReference type="OrthoDB" id="4062651at2759"/>
<dbReference type="Pfam" id="PF00564">
    <property type="entry name" value="PB1"/>
    <property type="match status" value="1"/>
</dbReference>
<dbReference type="AlphaFoldDB" id="A0A2I0B059"/>
<keyword evidence="1" id="KW-0547">Nucleotide-binding</keyword>
<dbReference type="PROSITE" id="PS00107">
    <property type="entry name" value="PROTEIN_KINASE_ATP"/>
    <property type="match status" value="1"/>
</dbReference>
<dbReference type="SUPFAM" id="SSF56112">
    <property type="entry name" value="Protein kinase-like (PK-like)"/>
    <property type="match status" value="1"/>
</dbReference>
<keyword evidence="1" id="KW-0067">ATP-binding</keyword>
<dbReference type="SUPFAM" id="SSF54277">
    <property type="entry name" value="CAD &amp; PB1 domains"/>
    <property type="match status" value="1"/>
</dbReference>
<dbReference type="EC" id="2.7.11.1" evidence="4"/>
<dbReference type="SMART" id="SM00666">
    <property type="entry name" value="PB1"/>
    <property type="match status" value="1"/>
</dbReference>
<dbReference type="PANTHER" id="PTHR31066">
    <property type="entry name" value="OS05G0427100 PROTEIN-RELATED"/>
    <property type="match status" value="1"/>
</dbReference>
<dbReference type="Gene3D" id="3.10.20.90">
    <property type="entry name" value="Phosphatidylinositol 3-kinase Catalytic Subunit, Chain A, domain 1"/>
    <property type="match status" value="1"/>
</dbReference>
<feature type="compositionally biased region" description="Basic and acidic residues" evidence="2">
    <location>
        <begin position="736"/>
        <end position="746"/>
    </location>
</feature>
<evidence type="ECO:0000259" key="3">
    <source>
        <dbReference type="PROSITE" id="PS50011"/>
    </source>
</evidence>
<dbReference type="PROSITE" id="PS50011">
    <property type="entry name" value="PROTEIN_KINASE_DOM"/>
    <property type="match status" value="1"/>
</dbReference>
<feature type="compositionally biased region" description="Polar residues" evidence="2">
    <location>
        <begin position="648"/>
        <end position="663"/>
    </location>
</feature>
<gene>
    <name evidence="4" type="primary">EDR1</name>
    <name evidence="4" type="ORF">AXF42_Ash006070</name>
</gene>
<dbReference type="Proteomes" id="UP000236161">
    <property type="component" value="Unassembled WGS sequence"/>
</dbReference>
<accession>A0A2I0B059</accession>
<feature type="compositionally biased region" description="Low complexity" evidence="2">
    <location>
        <begin position="173"/>
        <end position="184"/>
    </location>
</feature>
<dbReference type="FunFam" id="3.30.200.20:FF:000081">
    <property type="entry name" value="Octicosapeptide/phox/Bem1p domain kinase superfamily protein"/>
    <property type="match status" value="1"/>
</dbReference>
<feature type="compositionally biased region" description="Polar residues" evidence="2">
    <location>
        <begin position="723"/>
        <end position="732"/>
    </location>
</feature>
<reference evidence="4 5" key="1">
    <citation type="journal article" date="2017" name="Nature">
        <title>The Apostasia genome and the evolution of orchids.</title>
        <authorList>
            <person name="Zhang G.Q."/>
            <person name="Liu K.W."/>
            <person name="Li Z."/>
            <person name="Lohaus R."/>
            <person name="Hsiao Y.Y."/>
            <person name="Niu S.C."/>
            <person name="Wang J.Y."/>
            <person name="Lin Y.C."/>
            <person name="Xu Q."/>
            <person name="Chen L.J."/>
            <person name="Yoshida K."/>
            <person name="Fujiwara S."/>
            <person name="Wang Z.W."/>
            <person name="Zhang Y.Q."/>
            <person name="Mitsuda N."/>
            <person name="Wang M."/>
            <person name="Liu G.H."/>
            <person name="Pecoraro L."/>
            <person name="Huang H.X."/>
            <person name="Xiao X.J."/>
            <person name="Lin M."/>
            <person name="Wu X.Y."/>
            <person name="Wu W.L."/>
            <person name="Chen Y.Y."/>
            <person name="Chang S.B."/>
            <person name="Sakamoto S."/>
            <person name="Ohme-Takagi M."/>
            <person name="Yagi M."/>
            <person name="Zeng S.J."/>
            <person name="Shen C.Y."/>
            <person name="Yeh C.M."/>
            <person name="Luo Y.B."/>
            <person name="Tsai W.C."/>
            <person name="Van de Peer Y."/>
            <person name="Liu Z.J."/>
        </authorList>
    </citation>
    <scope>NUCLEOTIDE SEQUENCE [LARGE SCALE GENOMIC DNA]</scope>
    <source>
        <strain evidence="5">cv. Shenzhen</strain>
        <tissue evidence="4">Stem</tissue>
    </source>
</reference>
<keyword evidence="4" id="KW-0418">Kinase</keyword>
<organism evidence="4 5">
    <name type="scientific">Apostasia shenzhenica</name>
    <dbReference type="NCBI Taxonomy" id="1088818"/>
    <lineage>
        <taxon>Eukaryota</taxon>
        <taxon>Viridiplantae</taxon>
        <taxon>Streptophyta</taxon>
        <taxon>Embryophyta</taxon>
        <taxon>Tracheophyta</taxon>
        <taxon>Spermatophyta</taxon>
        <taxon>Magnoliopsida</taxon>
        <taxon>Liliopsida</taxon>
        <taxon>Asparagales</taxon>
        <taxon>Orchidaceae</taxon>
        <taxon>Apostasioideae</taxon>
        <taxon>Apostasia</taxon>
    </lineage>
</organism>
<dbReference type="GO" id="GO:0004674">
    <property type="term" value="F:protein serine/threonine kinase activity"/>
    <property type="evidence" value="ECO:0007669"/>
    <property type="project" value="UniProtKB-EC"/>
</dbReference>